<feature type="transmembrane region" description="Helical" evidence="8">
    <location>
        <begin position="179"/>
        <end position="196"/>
    </location>
</feature>
<evidence type="ECO:0000256" key="3">
    <source>
        <dbReference type="ARBA" id="ARBA00008321"/>
    </source>
</evidence>
<evidence type="ECO:0000256" key="1">
    <source>
        <dbReference type="ARBA" id="ARBA00004141"/>
    </source>
</evidence>
<dbReference type="UniPathway" id="UPA00196"/>
<organism evidence="9 10">
    <name type="scientific">Sungouiella intermedia</name>
    <dbReference type="NCBI Taxonomy" id="45354"/>
    <lineage>
        <taxon>Eukaryota</taxon>
        <taxon>Fungi</taxon>
        <taxon>Dikarya</taxon>
        <taxon>Ascomycota</taxon>
        <taxon>Saccharomycotina</taxon>
        <taxon>Pichiomycetes</taxon>
        <taxon>Metschnikowiaceae</taxon>
        <taxon>Sungouiella</taxon>
    </lineage>
</organism>
<feature type="transmembrane region" description="Helical" evidence="8">
    <location>
        <begin position="101"/>
        <end position="119"/>
    </location>
</feature>
<keyword evidence="5 8" id="KW-0812">Transmembrane</keyword>
<evidence type="ECO:0000256" key="6">
    <source>
        <dbReference type="ARBA" id="ARBA00022989"/>
    </source>
</evidence>
<evidence type="ECO:0000256" key="8">
    <source>
        <dbReference type="SAM" id="Phobius"/>
    </source>
</evidence>
<evidence type="ECO:0000256" key="2">
    <source>
        <dbReference type="ARBA" id="ARBA00004687"/>
    </source>
</evidence>
<dbReference type="PANTHER" id="PTHR12982">
    <property type="entry name" value="PHOSPHATIDYLINOSITOL GLYCAN, CLASS C"/>
    <property type="match status" value="1"/>
</dbReference>
<dbReference type="GO" id="GO:0000506">
    <property type="term" value="C:glycosylphosphatidylinositol-N-acetylglucosaminyltransferase (GPI-GnT) complex"/>
    <property type="evidence" value="ECO:0007669"/>
    <property type="project" value="TreeGrafter"/>
</dbReference>
<feature type="transmembrane region" description="Helical" evidence="8">
    <location>
        <begin position="208"/>
        <end position="227"/>
    </location>
</feature>
<feature type="transmembrane region" description="Helical" evidence="8">
    <location>
        <begin position="70"/>
        <end position="89"/>
    </location>
</feature>
<feature type="transmembrane region" description="Helical" evidence="8">
    <location>
        <begin position="45"/>
        <end position="64"/>
    </location>
</feature>
<gene>
    <name evidence="9" type="ORF">SAMEA4029009_CIC11G00000005874</name>
</gene>
<dbReference type="InterPro" id="IPR009450">
    <property type="entry name" value="Plno_GlcNAc_GPI2"/>
</dbReference>
<dbReference type="PIRSF" id="PIRSF016104">
    <property type="entry name" value="GPI2"/>
    <property type="match status" value="1"/>
</dbReference>
<accession>A0A1L0DFS5</accession>
<evidence type="ECO:0000313" key="10">
    <source>
        <dbReference type="Proteomes" id="UP000182259"/>
    </source>
</evidence>
<comment type="similarity">
    <text evidence="3">Belongs to the PIGC family.</text>
</comment>
<reference evidence="9 10" key="1">
    <citation type="submission" date="2016-10" db="EMBL/GenBank/DDBJ databases">
        <authorList>
            <person name="de Groot N.N."/>
        </authorList>
    </citation>
    <scope>NUCLEOTIDE SEQUENCE [LARGE SCALE GENOMIC DNA]</scope>
    <source>
        <strain evidence="9 10">PYCC 4715</strain>
    </source>
</reference>
<dbReference type="AlphaFoldDB" id="A0A1L0DFS5"/>
<dbReference type="Pfam" id="PF06432">
    <property type="entry name" value="GPI2"/>
    <property type="match status" value="1"/>
</dbReference>
<evidence type="ECO:0000256" key="4">
    <source>
        <dbReference type="ARBA" id="ARBA00022502"/>
    </source>
</evidence>
<proteinExistence type="inferred from homology"/>
<dbReference type="Proteomes" id="UP000182259">
    <property type="component" value="Chromosome IV"/>
</dbReference>
<evidence type="ECO:0000256" key="7">
    <source>
        <dbReference type="ARBA" id="ARBA00023136"/>
    </source>
</evidence>
<evidence type="ECO:0000313" key="9">
    <source>
        <dbReference type="EMBL" id="SGZ54760.1"/>
    </source>
</evidence>
<feature type="transmembrane region" description="Helical" evidence="8">
    <location>
        <begin position="233"/>
        <end position="250"/>
    </location>
</feature>
<name>A0A1L0DFS5_9ASCO</name>
<comment type="pathway">
    <text evidence="2">Glycolipid biosynthesis; glycosylphosphatidylinositol-anchor biosynthesis.</text>
</comment>
<comment type="subcellular location">
    <subcellularLocation>
        <location evidence="1">Membrane</location>
        <topology evidence="1">Multi-pass membrane protein</topology>
    </subcellularLocation>
</comment>
<dbReference type="GO" id="GO:0006506">
    <property type="term" value="P:GPI anchor biosynthetic process"/>
    <property type="evidence" value="ECO:0007669"/>
    <property type="project" value="UniProtKB-UniPathway"/>
</dbReference>
<keyword evidence="7 8" id="KW-0472">Membrane</keyword>
<keyword evidence="6 8" id="KW-1133">Transmembrane helix</keyword>
<dbReference type="PANTHER" id="PTHR12982:SF0">
    <property type="entry name" value="PHOSPHATIDYLINOSITOL N-ACETYLGLUCOSAMINYLTRANSFERASE SUBUNIT C"/>
    <property type="match status" value="1"/>
</dbReference>
<dbReference type="EMBL" id="LT635767">
    <property type="protein sequence ID" value="SGZ54760.1"/>
    <property type="molecule type" value="Genomic_DNA"/>
</dbReference>
<keyword evidence="4" id="KW-0337">GPI-anchor biosynthesis</keyword>
<sequence>MEAWKKLLYLHQPFPDNYTDVSFLDQLKRNTTVAKCSYKKLFQDFTLIGLYASLLLLVNVNFTGIYASIWLPYLPTVISSGLALVCLVADARLGSIHQFKAYVVILVLLLLVSPVLRSLNESTSLDSIWAVSTILTVLNIICHDYSLDGTGNYRSILSTNMSFANGIVLASRLLSSMRVFSFLVFSIEVSILVPLFDFRLRQILTRGHYVLMSCVCSLVAWAVYFAYGPGFVVLYLMGLTFVLVVLPLYFEHLQKYKNELQGPWDVAKPTIRATYS</sequence>
<evidence type="ECO:0000256" key="5">
    <source>
        <dbReference type="ARBA" id="ARBA00022692"/>
    </source>
</evidence>
<protein>
    <submittedName>
        <fullName evidence="9">CIC11C00000005874</fullName>
    </submittedName>
</protein>